<dbReference type="Pfam" id="PF00366">
    <property type="entry name" value="Ribosomal_S17"/>
    <property type="match status" value="1"/>
</dbReference>
<dbReference type="HAMAP" id="MF_01345_B">
    <property type="entry name" value="Ribosomal_uS17_B"/>
    <property type="match status" value="1"/>
</dbReference>
<dbReference type="GO" id="GO:0005840">
    <property type="term" value="C:ribosome"/>
    <property type="evidence" value="ECO:0007669"/>
    <property type="project" value="UniProtKB-KW"/>
</dbReference>
<evidence type="ECO:0000256" key="4">
    <source>
        <dbReference type="ARBA" id="ARBA00022980"/>
    </source>
</evidence>
<comment type="caution">
    <text evidence="7">The sequence shown here is derived from an EMBL/GenBank/DDBJ whole genome shotgun (WGS) entry which is preliminary data.</text>
</comment>
<evidence type="ECO:0000256" key="2">
    <source>
        <dbReference type="ARBA" id="ARBA00022730"/>
    </source>
</evidence>
<name>A0ABT3L0V7_9CYAN</name>
<keyword evidence="5 6" id="KW-0687">Ribonucleoprotein</keyword>
<dbReference type="CDD" id="cd00364">
    <property type="entry name" value="Ribosomal_uS17"/>
    <property type="match status" value="1"/>
</dbReference>
<dbReference type="EMBL" id="JAIHOM010000007">
    <property type="protein sequence ID" value="MCW6035123.1"/>
    <property type="molecule type" value="Genomic_DNA"/>
</dbReference>
<proteinExistence type="inferred from homology"/>
<comment type="similarity">
    <text evidence="1 6">Belongs to the universal ribosomal protein uS17 family.</text>
</comment>
<dbReference type="PRINTS" id="PR00973">
    <property type="entry name" value="RIBOSOMALS17"/>
</dbReference>
<dbReference type="NCBIfam" id="NF004123">
    <property type="entry name" value="PRK05610.1"/>
    <property type="match status" value="1"/>
</dbReference>
<organism evidence="7 8">
    <name type="scientific">Spirulina subsalsa FACHB-351</name>
    <dbReference type="NCBI Taxonomy" id="234711"/>
    <lineage>
        <taxon>Bacteria</taxon>
        <taxon>Bacillati</taxon>
        <taxon>Cyanobacteriota</taxon>
        <taxon>Cyanophyceae</taxon>
        <taxon>Spirulinales</taxon>
        <taxon>Spirulinaceae</taxon>
        <taxon>Spirulina</taxon>
    </lineage>
</organism>
<dbReference type="NCBIfam" id="TIGR03635">
    <property type="entry name" value="uS17_bact"/>
    <property type="match status" value="1"/>
</dbReference>
<dbReference type="InterPro" id="IPR019984">
    <property type="entry name" value="Ribosomal_uS17_bact/chlr"/>
</dbReference>
<keyword evidence="3 6" id="KW-0694">RNA-binding</keyword>
<accession>A0ABT3L0V7</accession>
<comment type="function">
    <text evidence="6">One of the primary rRNA binding proteins, it binds specifically to the 5'-end of 16S ribosomal RNA.</text>
</comment>
<dbReference type="InterPro" id="IPR000266">
    <property type="entry name" value="Ribosomal_uS17"/>
</dbReference>
<keyword evidence="2 6" id="KW-0699">rRNA-binding</keyword>
<dbReference type="SUPFAM" id="SSF50249">
    <property type="entry name" value="Nucleic acid-binding proteins"/>
    <property type="match status" value="1"/>
</dbReference>
<keyword evidence="8" id="KW-1185">Reference proteome</keyword>
<dbReference type="Proteomes" id="UP001526426">
    <property type="component" value="Unassembled WGS sequence"/>
</dbReference>
<reference evidence="7 8" key="1">
    <citation type="submission" date="2021-08" db="EMBL/GenBank/DDBJ databases">
        <title>Draft genome sequence of Spirulina subsalsa with high tolerance to salinity and hype-accumulation of phycocyanin.</title>
        <authorList>
            <person name="Pei H."/>
            <person name="Jiang L."/>
        </authorList>
    </citation>
    <scope>NUCLEOTIDE SEQUENCE [LARGE SCALE GENOMIC DNA]</scope>
    <source>
        <strain evidence="7 8">FACHB-351</strain>
    </source>
</reference>
<protein>
    <recommendedName>
        <fullName evidence="6">Small ribosomal subunit protein uS17</fullName>
    </recommendedName>
</protein>
<keyword evidence="4 6" id="KW-0689">Ribosomal protein</keyword>
<evidence type="ECO:0000313" key="8">
    <source>
        <dbReference type="Proteomes" id="UP001526426"/>
    </source>
</evidence>
<gene>
    <name evidence="6 7" type="primary">rpsQ</name>
    <name evidence="6" type="synonym">rps17</name>
    <name evidence="7" type="ORF">K4A83_02395</name>
</gene>
<evidence type="ECO:0000256" key="5">
    <source>
        <dbReference type="ARBA" id="ARBA00023274"/>
    </source>
</evidence>
<evidence type="ECO:0000313" key="7">
    <source>
        <dbReference type="EMBL" id="MCW6035123.1"/>
    </source>
</evidence>
<evidence type="ECO:0000256" key="3">
    <source>
        <dbReference type="ARBA" id="ARBA00022884"/>
    </source>
</evidence>
<sequence>MAAKERVGNVISTKMDKTIVVAVENRSPHPKYGKIVVKTKHYKAHDEENQCQEGDRVRIQETRPYSKTKRWILREIMNRTVV</sequence>
<dbReference type="RefSeq" id="WP_265262786.1">
    <property type="nucleotide sequence ID" value="NZ_JAIHOM010000007.1"/>
</dbReference>
<dbReference type="PANTHER" id="PTHR10744">
    <property type="entry name" value="40S RIBOSOMAL PROTEIN S11 FAMILY MEMBER"/>
    <property type="match status" value="1"/>
</dbReference>
<comment type="subunit">
    <text evidence="6">Part of the 30S ribosomal subunit.</text>
</comment>
<dbReference type="InterPro" id="IPR012340">
    <property type="entry name" value="NA-bd_OB-fold"/>
</dbReference>
<evidence type="ECO:0000256" key="6">
    <source>
        <dbReference type="HAMAP-Rule" id="MF_01345"/>
    </source>
</evidence>
<dbReference type="PANTHER" id="PTHR10744:SF1">
    <property type="entry name" value="SMALL RIBOSOMAL SUBUNIT PROTEIN US17M"/>
    <property type="match status" value="1"/>
</dbReference>
<dbReference type="Gene3D" id="2.40.50.140">
    <property type="entry name" value="Nucleic acid-binding proteins"/>
    <property type="match status" value="1"/>
</dbReference>
<evidence type="ECO:0000256" key="1">
    <source>
        <dbReference type="ARBA" id="ARBA00010254"/>
    </source>
</evidence>